<reference evidence="2" key="1">
    <citation type="submission" date="2018-06" db="EMBL/GenBank/DDBJ databases">
        <authorList>
            <person name="Zhirakovskaya E."/>
        </authorList>
    </citation>
    <scope>NUCLEOTIDE SEQUENCE</scope>
</reference>
<keyword evidence="1" id="KW-1133">Transmembrane helix</keyword>
<organism evidence="2">
    <name type="scientific">hydrothermal vent metagenome</name>
    <dbReference type="NCBI Taxonomy" id="652676"/>
    <lineage>
        <taxon>unclassified sequences</taxon>
        <taxon>metagenomes</taxon>
        <taxon>ecological metagenomes</taxon>
    </lineage>
</organism>
<feature type="transmembrane region" description="Helical" evidence="1">
    <location>
        <begin position="81"/>
        <end position="99"/>
    </location>
</feature>
<keyword evidence="1" id="KW-0472">Membrane</keyword>
<name>A0A3B1D8Q5_9ZZZZ</name>
<keyword evidence="1" id="KW-0812">Transmembrane</keyword>
<gene>
    <name evidence="2" type="ORF">MNBD_NITROSPINAE05-159</name>
</gene>
<evidence type="ECO:0000256" key="1">
    <source>
        <dbReference type="SAM" id="Phobius"/>
    </source>
</evidence>
<proteinExistence type="predicted"/>
<sequence length="132" mass="15091">MDKPKKESLLNQNPDSKICLNCGFPNRATDSNCMYCQTSLVADSGLISWCRQTYYILRWRWQLKQKRETTHKPDRMPVFKAVGYFLVGAVLSGVGLYLFTEAVSKNSFSKGLIAILFLFYGVFTLKGLFVKK</sequence>
<feature type="transmembrane region" description="Helical" evidence="1">
    <location>
        <begin position="111"/>
        <end position="129"/>
    </location>
</feature>
<dbReference type="AlphaFoldDB" id="A0A3B1D8Q5"/>
<accession>A0A3B1D8Q5</accession>
<dbReference type="EMBL" id="UOGG01000148">
    <property type="protein sequence ID" value="VAX31290.1"/>
    <property type="molecule type" value="Genomic_DNA"/>
</dbReference>
<evidence type="ECO:0000313" key="2">
    <source>
        <dbReference type="EMBL" id="VAX31290.1"/>
    </source>
</evidence>
<protein>
    <submittedName>
        <fullName evidence="2">Uncharacterized protein</fullName>
    </submittedName>
</protein>